<comment type="caution">
    <text evidence="4">The sequence shown here is derived from an EMBL/GenBank/DDBJ whole genome shotgun (WGS) entry which is preliminary data.</text>
</comment>
<protein>
    <submittedName>
        <fullName evidence="4">D-2-hydroxyacid dehydrogenase</fullName>
    </submittedName>
</protein>
<organism evidence="4 5">
    <name type="scientific">Kribbella deserti</name>
    <dbReference type="NCBI Taxonomy" id="1926257"/>
    <lineage>
        <taxon>Bacteria</taxon>
        <taxon>Bacillati</taxon>
        <taxon>Actinomycetota</taxon>
        <taxon>Actinomycetes</taxon>
        <taxon>Propionibacteriales</taxon>
        <taxon>Kribbellaceae</taxon>
        <taxon>Kribbella</taxon>
    </lineage>
</organism>
<keyword evidence="1" id="KW-0560">Oxidoreductase</keyword>
<keyword evidence="5" id="KW-1185">Reference proteome</keyword>
<evidence type="ECO:0000256" key="1">
    <source>
        <dbReference type="ARBA" id="ARBA00023002"/>
    </source>
</evidence>
<reference evidence="4 5" key="1">
    <citation type="submission" date="2024-09" db="EMBL/GenBank/DDBJ databases">
        <authorList>
            <person name="Sun Q."/>
            <person name="Mori K."/>
        </authorList>
    </citation>
    <scope>NUCLEOTIDE SEQUENCE [LARGE SCALE GENOMIC DNA]</scope>
    <source>
        <strain evidence="4 5">CGMCC 1.15906</strain>
    </source>
</reference>
<dbReference type="InterPro" id="IPR036291">
    <property type="entry name" value="NAD(P)-bd_dom_sf"/>
</dbReference>
<dbReference type="PANTHER" id="PTHR43333:SF1">
    <property type="entry name" value="D-ISOMER SPECIFIC 2-HYDROXYACID DEHYDROGENASE NAD-BINDING DOMAIN-CONTAINING PROTEIN"/>
    <property type="match status" value="1"/>
</dbReference>
<dbReference type="InterPro" id="IPR006140">
    <property type="entry name" value="D-isomer_DH_NAD-bd"/>
</dbReference>
<sequence length="317" mass="34411">MKLVLVPPQVDATRDWPERLMADVPGWEVVRPPCEAMRAELQTADAAYGVLTPDLLTESLKWLQAPQAAPPPGYFFPELVDHPVVVTNMRDTYTDHVAAHTLALVLAMCRGLPLYFRDQRDECWAPDWDPASVVTLPEATALIVGAGAVGAEVGRLLSEFGTTVIGVDARTAGPLPGFARVEPAEALDALLPTADLVILTVPHTPATEGFFDAKRFALLRPSAYFVNVGRGPTVQLDALMDALEADRLAGAALDVFETEPLPPGHPLWRRPDVLITPHVAGVGPHADERRYAVLRDNARRFASGLDLVNLVDKAAWF</sequence>
<dbReference type="Proteomes" id="UP001589890">
    <property type="component" value="Unassembled WGS sequence"/>
</dbReference>
<dbReference type="PANTHER" id="PTHR43333">
    <property type="entry name" value="2-HACID_DH_C DOMAIN-CONTAINING PROTEIN"/>
    <property type="match status" value="1"/>
</dbReference>
<evidence type="ECO:0000313" key="5">
    <source>
        <dbReference type="Proteomes" id="UP001589890"/>
    </source>
</evidence>
<dbReference type="Gene3D" id="3.40.50.720">
    <property type="entry name" value="NAD(P)-binding Rossmann-like Domain"/>
    <property type="match status" value="2"/>
</dbReference>
<dbReference type="EMBL" id="JBHLTC010000012">
    <property type="protein sequence ID" value="MFC0624530.1"/>
    <property type="molecule type" value="Genomic_DNA"/>
</dbReference>
<evidence type="ECO:0000313" key="4">
    <source>
        <dbReference type="EMBL" id="MFC0624530.1"/>
    </source>
</evidence>
<name>A0ABV6QIR8_9ACTN</name>
<evidence type="ECO:0000256" key="2">
    <source>
        <dbReference type="ARBA" id="ARBA00023027"/>
    </source>
</evidence>
<feature type="domain" description="D-isomer specific 2-hydroxyacid dehydrogenase NAD-binding" evidence="3">
    <location>
        <begin position="102"/>
        <end position="280"/>
    </location>
</feature>
<evidence type="ECO:0000259" key="3">
    <source>
        <dbReference type="Pfam" id="PF02826"/>
    </source>
</evidence>
<proteinExistence type="predicted"/>
<dbReference type="Pfam" id="PF02826">
    <property type="entry name" value="2-Hacid_dh_C"/>
    <property type="match status" value="1"/>
</dbReference>
<dbReference type="SUPFAM" id="SSF51735">
    <property type="entry name" value="NAD(P)-binding Rossmann-fold domains"/>
    <property type="match status" value="1"/>
</dbReference>
<gene>
    <name evidence="4" type="ORF">ACFFGN_10695</name>
</gene>
<accession>A0ABV6QIR8</accession>
<dbReference type="RefSeq" id="WP_380046006.1">
    <property type="nucleotide sequence ID" value="NZ_JBHLTC010000012.1"/>
</dbReference>
<keyword evidence="2" id="KW-0520">NAD</keyword>
<dbReference type="CDD" id="cd05300">
    <property type="entry name" value="2-Hacid_dh_1"/>
    <property type="match status" value="1"/>
</dbReference>